<comment type="caution">
    <text evidence="1">The sequence shown here is derived from an EMBL/GenBank/DDBJ whole genome shotgun (WGS) entry which is preliminary data.</text>
</comment>
<evidence type="ECO:0000313" key="2">
    <source>
        <dbReference type="Proteomes" id="UP001186974"/>
    </source>
</evidence>
<name>A0ACC3CT59_9PEZI</name>
<organism evidence="1 2">
    <name type="scientific">Coniosporium uncinatum</name>
    <dbReference type="NCBI Taxonomy" id="93489"/>
    <lineage>
        <taxon>Eukaryota</taxon>
        <taxon>Fungi</taxon>
        <taxon>Dikarya</taxon>
        <taxon>Ascomycota</taxon>
        <taxon>Pezizomycotina</taxon>
        <taxon>Dothideomycetes</taxon>
        <taxon>Dothideomycetes incertae sedis</taxon>
        <taxon>Coniosporium</taxon>
    </lineage>
</organism>
<evidence type="ECO:0000313" key="1">
    <source>
        <dbReference type="EMBL" id="KAK3044375.1"/>
    </source>
</evidence>
<proteinExistence type="predicted"/>
<gene>
    <name evidence="1" type="ORF">LTS18_001450</name>
</gene>
<keyword evidence="2" id="KW-1185">Reference proteome</keyword>
<dbReference type="Proteomes" id="UP001186974">
    <property type="component" value="Unassembled WGS sequence"/>
</dbReference>
<sequence length="158" mass="17942">MIHPKTKQILFLGRADGVLNPSGVRFGSAEVYSVIEKHFPQIADSICVGQRRPTDNDEAVMLFLMMRPGQKFSQPLVNDVRDKIGNELSKRHVPKYVFETPEIPTTVNLKKVELPVKQIVSGNTIKPSGTLLNPDSLKYYYQFAKVEELMRQQIKSKL</sequence>
<dbReference type="EMBL" id="JAWDJW010012031">
    <property type="protein sequence ID" value="KAK3044375.1"/>
    <property type="molecule type" value="Genomic_DNA"/>
</dbReference>
<accession>A0ACC3CT59</accession>
<protein>
    <submittedName>
        <fullName evidence="1">Uncharacterized protein</fullName>
    </submittedName>
</protein>
<reference evidence="1" key="1">
    <citation type="submission" date="2024-09" db="EMBL/GenBank/DDBJ databases">
        <title>Black Yeasts Isolated from many extreme environments.</title>
        <authorList>
            <person name="Coleine C."/>
            <person name="Stajich J.E."/>
            <person name="Selbmann L."/>
        </authorList>
    </citation>
    <scope>NUCLEOTIDE SEQUENCE</scope>
    <source>
        <strain evidence="1">CCFEE 5737</strain>
    </source>
</reference>